<dbReference type="Proteomes" id="UP001239085">
    <property type="component" value="Unassembled WGS sequence"/>
</dbReference>
<keyword evidence="1" id="KW-1133">Transmembrane helix</keyword>
<name>A0ABU0PBB2_9MICO</name>
<protein>
    <submittedName>
        <fullName evidence="2">Membrane protein YesL</fullName>
    </submittedName>
</protein>
<feature type="transmembrane region" description="Helical" evidence="1">
    <location>
        <begin position="174"/>
        <end position="192"/>
    </location>
</feature>
<dbReference type="EMBL" id="JAUSXK010000001">
    <property type="protein sequence ID" value="MDQ0644623.1"/>
    <property type="molecule type" value="Genomic_DNA"/>
</dbReference>
<accession>A0ABU0PBB2</accession>
<dbReference type="RefSeq" id="WP_307362551.1">
    <property type="nucleotide sequence ID" value="NZ_JAUSXK010000001.1"/>
</dbReference>
<dbReference type="InterPro" id="IPR006938">
    <property type="entry name" value="DUF624"/>
</dbReference>
<sequence>MKINPENRNLQGMTSFLGLIALNVLYLITCLPIVTIGAATSALYEVMIRYSDDESGRPLKDYFPAFGRNFLRATMLWLALLVPFLLLVVGAVFWSGHPSVIAGAAMVLAIIAAAYVFAAFLYAMALTATYANTFRQTLKNAFLLPLAEPVRTLGVVLIPIAVVCITIAVPVFGIILATIGCSIGAYVSAFLFRKVFERRRAA</sequence>
<proteinExistence type="predicted"/>
<feature type="transmembrane region" description="Helical" evidence="1">
    <location>
        <begin position="69"/>
        <end position="94"/>
    </location>
</feature>
<keyword evidence="3" id="KW-1185">Reference proteome</keyword>
<feature type="transmembrane region" description="Helical" evidence="1">
    <location>
        <begin position="100"/>
        <end position="129"/>
    </location>
</feature>
<evidence type="ECO:0000256" key="1">
    <source>
        <dbReference type="SAM" id="Phobius"/>
    </source>
</evidence>
<feature type="transmembrane region" description="Helical" evidence="1">
    <location>
        <begin position="20"/>
        <end position="48"/>
    </location>
</feature>
<reference evidence="2 3" key="1">
    <citation type="submission" date="2023-07" db="EMBL/GenBank/DDBJ databases">
        <title>Comparative genomics of wheat-associated soil bacteria to identify genetic determinants of phenazine resistance.</title>
        <authorList>
            <person name="Mouncey N."/>
        </authorList>
    </citation>
    <scope>NUCLEOTIDE SEQUENCE [LARGE SCALE GENOMIC DNA]</scope>
    <source>
        <strain evidence="2 3">W2I7</strain>
    </source>
</reference>
<gene>
    <name evidence="2" type="ORF">QFZ46_002783</name>
</gene>
<organism evidence="2 3">
    <name type="scientific">Microbacterium murale</name>
    <dbReference type="NCBI Taxonomy" id="1081040"/>
    <lineage>
        <taxon>Bacteria</taxon>
        <taxon>Bacillati</taxon>
        <taxon>Actinomycetota</taxon>
        <taxon>Actinomycetes</taxon>
        <taxon>Micrococcales</taxon>
        <taxon>Microbacteriaceae</taxon>
        <taxon>Microbacterium</taxon>
    </lineage>
</organism>
<comment type="caution">
    <text evidence="2">The sequence shown here is derived from an EMBL/GenBank/DDBJ whole genome shotgun (WGS) entry which is preliminary data.</text>
</comment>
<keyword evidence="1" id="KW-0472">Membrane</keyword>
<feature type="transmembrane region" description="Helical" evidence="1">
    <location>
        <begin position="150"/>
        <end position="168"/>
    </location>
</feature>
<evidence type="ECO:0000313" key="3">
    <source>
        <dbReference type="Proteomes" id="UP001239085"/>
    </source>
</evidence>
<keyword evidence="1" id="KW-0812">Transmembrane</keyword>
<evidence type="ECO:0000313" key="2">
    <source>
        <dbReference type="EMBL" id="MDQ0644623.1"/>
    </source>
</evidence>
<dbReference type="Pfam" id="PF04854">
    <property type="entry name" value="DUF624"/>
    <property type="match status" value="1"/>
</dbReference>